<keyword evidence="3" id="KW-1185">Reference proteome</keyword>
<evidence type="ECO:0000256" key="1">
    <source>
        <dbReference type="SAM" id="SignalP"/>
    </source>
</evidence>
<gene>
    <name evidence="2" type="ordered locus">Theam_0590</name>
</gene>
<evidence type="ECO:0008006" key="4">
    <source>
        <dbReference type="Google" id="ProtNLM"/>
    </source>
</evidence>
<dbReference type="InterPro" id="IPR026387">
    <property type="entry name" value="OMP_w_GlyGly"/>
</dbReference>
<organism evidence="2 3">
    <name type="scientific">Thermovibrio ammonificans (strain DSM 15698 / JCM 12110 / HB-1)</name>
    <dbReference type="NCBI Taxonomy" id="648996"/>
    <lineage>
        <taxon>Bacteria</taxon>
        <taxon>Pseudomonadati</taxon>
        <taxon>Aquificota</taxon>
        <taxon>Aquificia</taxon>
        <taxon>Desulfurobacteriales</taxon>
        <taxon>Desulfurobacteriaceae</taxon>
        <taxon>Thermovibrio</taxon>
    </lineage>
</organism>
<reference evidence="2" key="1">
    <citation type="submission" date="2011-01" db="EMBL/GenBank/DDBJ databases">
        <title>Complete sequence of chromosome of Thermovibrio ammonificans HB-1.</title>
        <authorList>
            <consortium name="US DOE Joint Genome Institute"/>
            <person name="Lucas S."/>
            <person name="Copeland A."/>
            <person name="Lapidus A."/>
            <person name="Cheng J.-F."/>
            <person name="Goodwin L."/>
            <person name="Pitluck S."/>
            <person name="Davenport K."/>
            <person name="Detter J.C."/>
            <person name="Han C."/>
            <person name="Tapia R."/>
            <person name="Land M."/>
            <person name="Hauser L."/>
            <person name="Kyrpides N."/>
            <person name="Ivanova N."/>
            <person name="Ovchinnikova G."/>
            <person name="Vetriani C."/>
            <person name="Woyke T."/>
        </authorList>
    </citation>
    <scope>NUCLEOTIDE SEQUENCE [LARGE SCALE GENOMIC DNA]</scope>
    <source>
        <strain evidence="2">HB-1</strain>
    </source>
</reference>
<feature type="chain" id="PRO_5003227418" description="Outer membrane protein beta-barrel domain-containing protein" evidence="1">
    <location>
        <begin position="20"/>
        <end position="260"/>
    </location>
</feature>
<accession>E8T5X8</accession>
<dbReference type="OrthoDB" id="11310at2"/>
<evidence type="ECO:0000313" key="2">
    <source>
        <dbReference type="EMBL" id="ADU96562.1"/>
    </source>
</evidence>
<proteinExistence type="predicted"/>
<evidence type="ECO:0000313" key="3">
    <source>
        <dbReference type="Proteomes" id="UP000006362"/>
    </source>
</evidence>
<protein>
    <recommendedName>
        <fullName evidence="4">Outer membrane protein beta-barrel domain-containing protein</fullName>
    </recommendedName>
</protein>
<feature type="signal peptide" evidence="1">
    <location>
        <begin position="1"/>
        <end position="19"/>
    </location>
</feature>
<dbReference type="EMBL" id="CP002444">
    <property type="protein sequence ID" value="ADU96562.1"/>
    <property type="molecule type" value="Genomic_DNA"/>
</dbReference>
<dbReference type="eggNOG" id="COG3637">
    <property type="taxonomic scope" value="Bacteria"/>
</dbReference>
<dbReference type="HOGENOM" id="CLU_093491_0_0_0"/>
<sequence length="260" mass="28189">MRKLLVLTALLAVPAAANAIEISAGVGAWRENPSGWVEYVDTNTYGTTKTKVDVDSDLNLSTKTRGEGWFKISGIPLLPDIKVSYTQMKFSGSGIVNSSFTFGKITVPTKSYVESKLRANQVDATLTYGVPFLSTVTAGKVKANFGLNLKIIDGYIKVRYTNPTAGTGEDSKSKTIPVPMLHLDGEIRPIDLIGVSASGNWIGYSGNQFYEYTLEAKVYPIPHGFVGVGYRYQRLKIDDIGGVSSDLKVKGAFAEAGFYF</sequence>
<dbReference type="Proteomes" id="UP000006362">
    <property type="component" value="Chromosome"/>
</dbReference>
<dbReference type="AlphaFoldDB" id="E8T5X8"/>
<dbReference type="STRING" id="648996.Theam_0590"/>
<dbReference type="RefSeq" id="WP_013537348.1">
    <property type="nucleotide sequence ID" value="NC_014926.1"/>
</dbReference>
<name>E8T5X8_THEA1</name>
<dbReference type="KEGG" id="tam:Theam_0590"/>
<dbReference type="NCBIfam" id="TIGR04219">
    <property type="entry name" value="OMP_w_GlyGly"/>
    <property type="match status" value="1"/>
</dbReference>
<keyword evidence="1" id="KW-0732">Signal</keyword>